<dbReference type="PANTHER" id="PTHR30563:SF0">
    <property type="entry name" value="DNA RECOMBINATION PROTEIN RMUC"/>
    <property type="match status" value="1"/>
</dbReference>
<evidence type="ECO:0000313" key="6">
    <source>
        <dbReference type="EMBL" id="SFU87152.1"/>
    </source>
</evidence>
<dbReference type="Proteomes" id="UP000183508">
    <property type="component" value="Unassembled WGS sequence"/>
</dbReference>
<evidence type="ECO:0000313" key="7">
    <source>
        <dbReference type="Proteomes" id="UP000183508"/>
    </source>
</evidence>
<feature type="coiled-coil region" evidence="5">
    <location>
        <begin position="411"/>
        <end position="445"/>
    </location>
</feature>
<keyword evidence="7" id="KW-1185">Reference proteome</keyword>
<dbReference type="eggNOG" id="COG1322">
    <property type="taxonomic scope" value="Bacteria"/>
</dbReference>
<reference evidence="7" key="1">
    <citation type="submission" date="2016-10" db="EMBL/GenBank/DDBJ databases">
        <authorList>
            <person name="Varghese N."/>
        </authorList>
    </citation>
    <scope>NUCLEOTIDE SEQUENCE [LARGE SCALE GENOMIC DNA]</scope>
    <source>
        <strain evidence="7">DSM 17980</strain>
    </source>
</reference>
<keyword evidence="4" id="KW-0233">DNA recombination</keyword>
<dbReference type="Pfam" id="PF02646">
    <property type="entry name" value="RmuC"/>
    <property type="match status" value="1"/>
</dbReference>
<sequence>MVYTRVQGGIGLDAVQWVLWGIVLLTQLALWVRLSRRADGGRDQERLQEALRTELMSALDRAMAGVRQEYSQQAKLLREELAGQLQRTADAIQAGFVRMTSQVNEGTAYQMQRLGEQQRVLLEAFAGQLKHLTEANEQRLEAVRRVVDDRLRQLQEDNARQMERMRETVDEKLHATLEQRLAASFRQVSDRLEAVHKGLGEMQSLAANVGDLKRVLTNVKARGTFGEVQLEMLLQQLLSPEQYEKNVAVRAGSNERVEFAIRLPGQGDESQVVYLPIDCKFPMEDYQRMLDAQDAGDAAAFQEAARALQQRIRAEARSIHDKYIHPPYTTDFAILYLPTEGLFAEVLRQSGMMESVQREFRVVMAGPTTLTALLNSLQMGFRTLAIQKRSSEVWELLGAIKTQFGTFGELLQKTQKKLQEASHSIETATRRTRTIERRLQRVQELPVDRAAELLPPEADEVGQEA</sequence>
<gene>
    <name evidence="6" type="ORF">SAMN05421543_11136</name>
</gene>
<organism evidence="6 7">
    <name type="scientific">Alicyclobacillus macrosporangiidus</name>
    <dbReference type="NCBI Taxonomy" id="392015"/>
    <lineage>
        <taxon>Bacteria</taxon>
        <taxon>Bacillati</taxon>
        <taxon>Bacillota</taxon>
        <taxon>Bacilli</taxon>
        <taxon>Bacillales</taxon>
        <taxon>Alicyclobacillaceae</taxon>
        <taxon>Alicyclobacillus</taxon>
    </lineage>
</organism>
<proteinExistence type="inferred from homology"/>
<evidence type="ECO:0000256" key="2">
    <source>
        <dbReference type="ARBA" id="ARBA00009840"/>
    </source>
</evidence>
<name>A0A1I7JPQ7_9BACL</name>
<evidence type="ECO:0000256" key="1">
    <source>
        <dbReference type="ARBA" id="ARBA00003416"/>
    </source>
</evidence>
<evidence type="ECO:0000256" key="4">
    <source>
        <dbReference type="ARBA" id="ARBA00023172"/>
    </source>
</evidence>
<protein>
    <submittedName>
        <fullName evidence="6">DNA recombination protein RmuC</fullName>
    </submittedName>
</protein>
<accession>A0A1I7JPQ7</accession>
<comment type="function">
    <text evidence="1">Involved in DNA recombination.</text>
</comment>
<evidence type="ECO:0000256" key="5">
    <source>
        <dbReference type="SAM" id="Coils"/>
    </source>
</evidence>
<dbReference type="STRING" id="392015.SAMN05421543_11136"/>
<feature type="coiled-coil region" evidence="5">
    <location>
        <begin position="137"/>
        <end position="172"/>
    </location>
</feature>
<dbReference type="AlphaFoldDB" id="A0A1I7JPQ7"/>
<keyword evidence="3 5" id="KW-0175">Coiled coil</keyword>
<dbReference type="EMBL" id="FPBV01000011">
    <property type="protein sequence ID" value="SFU87152.1"/>
    <property type="molecule type" value="Genomic_DNA"/>
</dbReference>
<dbReference type="GO" id="GO:0006310">
    <property type="term" value="P:DNA recombination"/>
    <property type="evidence" value="ECO:0007669"/>
    <property type="project" value="UniProtKB-KW"/>
</dbReference>
<dbReference type="InterPro" id="IPR003798">
    <property type="entry name" value="DNA_recombination_RmuC"/>
</dbReference>
<evidence type="ECO:0000256" key="3">
    <source>
        <dbReference type="ARBA" id="ARBA00023054"/>
    </source>
</evidence>
<dbReference type="PANTHER" id="PTHR30563">
    <property type="entry name" value="DNA RECOMBINATION PROTEIN RMUC"/>
    <property type="match status" value="1"/>
</dbReference>
<comment type="similarity">
    <text evidence="2">Belongs to the RmuC family.</text>
</comment>